<sequence>MSITEMIRKNKLVFALLALGLILLGLKSVGGISQCNGEYKLGSCSEVGQVYN</sequence>
<accession>A0A6C0FHT0</accession>
<organism evidence="1">
    <name type="scientific">viral metagenome</name>
    <dbReference type="NCBI Taxonomy" id="1070528"/>
    <lineage>
        <taxon>unclassified sequences</taxon>
        <taxon>metagenomes</taxon>
        <taxon>organismal metagenomes</taxon>
    </lineage>
</organism>
<reference evidence="1" key="1">
    <citation type="journal article" date="2020" name="Nature">
        <title>Giant virus diversity and host interactions through global metagenomics.</title>
        <authorList>
            <person name="Schulz F."/>
            <person name="Roux S."/>
            <person name="Paez-Espino D."/>
            <person name="Jungbluth S."/>
            <person name="Walsh D.A."/>
            <person name="Denef V.J."/>
            <person name="McMahon K.D."/>
            <person name="Konstantinidis K.T."/>
            <person name="Eloe-Fadrosh E.A."/>
            <person name="Kyrpides N.C."/>
            <person name="Woyke T."/>
        </authorList>
    </citation>
    <scope>NUCLEOTIDE SEQUENCE</scope>
    <source>
        <strain evidence="1">GVMAG-S-ERX556126-94</strain>
    </source>
</reference>
<proteinExistence type="predicted"/>
<name>A0A6C0FHT0_9ZZZZ</name>
<dbReference type="AlphaFoldDB" id="A0A6C0FHT0"/>
<protein>
    <submittedName>
        <fullName evidence="1">Uncharacterized protein</fullName>
    </submittedName>
</protein>
<evidence type="ECO:0000313" key="1">
    <source>
        <dbReference type="EMBL" id="QHT39140.1"/>
    </source>
</evidence>
<dbReference type="EMBL" id="MN738838">
    <property type="protein sequence ID" value="QHT39140.1"/>
    <property type="molecule type" value="Genomic_DNA"/>
</dbReference>